<reference evidence="1 2" key="1">
    <citation type="journal article" date="2015" name="Proc. Natl. Acad. Sci. U.S.A.">
        <title>The resurrection genome of Boea hygrometrica: A blueprint for survival of dehydration.</title>
        <authorList>
            <person name="Xiao L."/>
            <person name="Yang G."/>
            <person name="Zhang L."/>
            <person name="Yang X."/>
            <person name="Zhao S."/>
            <person name="Ji Z."/>
            <person name="Zhou Q."/>
            <person name="Hu M."/>
            <person name="Wang Y."/>
            <person name="Chen M."/>
            <person name="Xu Y."/>
            <person name="Jin H."/>
            <person name="Xiao X."/>
            <person name="Hu G."/>
            <person name="Bao F."/>
            <person name="Hu Y."/>
            <person name="Wan P."/>
            <person name="Li L."/>
            <person name="Deng X."/>
            <person name="Kuang T."/>
            <person name="Xiang C."/>
            <person name="Zhu J.K."/>
            <person name="Oliver M.J."/>
            <person name="He Y."/>
        </authorList>
    </citation>
    <scope>NUCLEOTIDE SEQUENCE [LARGE SCALE GENOMIC DNA]</scope>
    <source>
        <strain evidence="2">cv. XS01</strain>
    </source>
</reference>
<evidence type="ECO:0000313" key="2">
    <source>
        <dbReference type="Proteomes" id="UP000250235"/>
    </source>
</evidence>
<protein>
    <submittedName>
        <fullName evidence="1">Uncharacterized protein</fullName>
    </submittedName>
</protein>
<gene>
    <name evidence="1" type="ORF">F511_07216</name>
</gene>
<name>A0A2Z7AVU1_9LAMI</name>
<evidence type="ECO:0000313" key="1">
    <source>
        <dbReference type="EMBL" id="KZV25506.1"/>
    </source>
</evidence>
<dbReference type="EMBL" id="KV011870">
    <property type="protein sequence ID" value="KZV25506.1"/>
    <property type="molecule type" value="Genomic_DNA"/>
</dbReference>
<accession>A0A2Z7AVU1</accession>
<organism evidence="1 2">
    <name type="scientific">Dorcoceras hygrometricum</name>
    <dbReference type="NCBI Taxonomy" id="472368"/>
    <lineage>
        <taxon>Eukaryota</taxon>
        <taxon>Viridiplantae</taxon>
        <taxon>Streptophyta</taxon>
        <taxon>Embryophyta</taxon>
        <taxon>Tracheophyta</taxon>
        <taxon>Spermatophyta</taxon>
        <taxon>Magnoliopsida</taxon>
        <taxon>eudicotyledons</taxon>
        <taxon>Gunneridae</taxon>
        <taxon>Pentapetalae</taxon>
        <taxon>asterids</taxon>
        <taxon>lamiids</taxon>
        <taxon>Lamiales</taxon>
        <taxon>Gesneriaceae</taxon>
        <taxon>Didymocarpoideae</taxon>
        <taxon>Trichosporeae</taxon>
        <taxon>Loxocarpinae</taxon>
        <taxon>Dorcoceras</taxon>
    </lineage>
</organism>
<dbReference type="AlphaFoldDB" id="A0A2Z7AVU1"/>
<sequence>MHLDAFEIAPLLNSQRKAQNAAFPLTQTTPLLNASIAHLLISSKQYNAITISSKHYVTPTSPYLSTALATITHLLISFTNASAESNSQRSKMLTNTRHYLAQSHTTRDVYQQQLLFAPKPADLHASR</sequence>
<proteinExistence type="predicted"/>
<keyword evidence="2" id="KW-1185">Reference proteome</keyword>
<dbReference type="Proteomes" id="UP000250235">
    <property type="component" value="Unassembled WGS sequence"/>
</dbReference>